<feature type="compositionally biased region" description="Basic and acidic residues" evidence="1">
    <location>
        <begin position="26"/>
        <end position="37"/>
    </location>
</feature>
<accession>A0AAV7UC10</accession>
<dbReference type="AlphaFoldDB" id="A0AAV7UC10"/>
<name>A0AAV7UC10_PLEWA</name>
<feature type="region of interest" description="Disordered" evidence="1">
    <location>
        <begin position="71"/>
        <end position="145"/>
    </location>
</feature>
<reference evidence="2" key="1">
    <citation type="journal article" date="2022" name="bioRxiv">
        <title>Sequencing and chromosome-scale assembly of the giantPleurodeles waltlgenome.</title>
        <authorList>
            <person name="Brown T."/>
            <person name="Elewa A."/>
            <person name="Iarovenko S."/>
            <person name="Subramanian E."/>
            <person name="Araus A.J."/>
            <person name="Petzold A."/>
            <person name="Susuki M."/>
            <person name="Suzuki K.-i.T."/>
            <person name="Hayashi T."/>
            <person name="Toyoda A."/>
            <person name="Oliveira C."/>
            <person name="Osipova E."/>
            <person name="Leigh N.D."/>
            <person name="Simon A."/>
            <person name="Yun M.H."/>
        </authorList>
    </citation>
    <scope>NUCLEOTIDE SEQUENCE</scope>
    <source>
        <strain evidence="2">20211129_DDA</strain>
        <tissue evidence="2">Liver</tissue>
    </source>
</reference>
<dbReference type="EMBL" id="JANPWB010000005">
    <property type="protein sequence ID" value="KAJ1186036.1"/>
    <property type="molecule type" value="Genomic_DNA"/>
</dbReference>
<comment type="caution">
    <text evidence="2">The sequence shown here is derived from an EMBL/GenBank/DDBJ whole genome shotgun (WGS) entry which is preliminary data.</text>
</comment>
<dbReference type="Proteomes" id="UP001066276">
    <property type="component" value="Chromosome 3_1"/>
</dbReference>
<feature type="compositionally biased region" description="Polar residues" evidence="1">
    <location>
        <begin position="102"/>
        <end position="113"/>
    </location>
</feature>
<evidence type="ECO:0000313" key="3">
    <source>
        <dbReference type="Proteomes" id="UP001066276"/>
    </source>
</evidence>
<gene>
    <name evidence="2" type="ORF">NDU88_002821</name>
</gene>
<protein>
    <submittedName>
        <fullName evidence="2">Uncharacterized protein</fullName>
    </submittedName>
</protein>
<organism evidence="2 3">
    <name type="scientific">Pleurodeles waltl</name>
    <name type="common">Iberian ribbed newt</name>
    <dbReference type="NCBI Taxonomy" id="8319"/>
    <lineage>
        <taxon>Eukaryota</taxon>
        <taxon>Metazoa</taxon>
        <taxon>Chordata</taxon>
        <taxon>Craniata</taxon>
        <taxon>Vertebrata</taxon>
        <taxon>Euteleostomi</taxon>
        <taxon>Amphibia</taxon>
        <taxon>Batrachia</taxon>
        <taxon>Caudata</taxon>
        <taxon>Salamandroidea</taxon>
        <taxon>Salamandridae</taxon>
        <taxon>Pleurodelinae</taxon>
        <taxon>Pleurodeles</taxon>
    </lineage>
</organism>
<evidence type="ECO:0000313" key="2">
    <source>
        <dbReference type="EMBL" id="KAJ1186036.1"/>
    </source>
</evidence>
<sequence length="169" mass="18895">MPRNRTRSANAQEEEKAHATATGVKKQSDENAEESLKEGTQGKPNADEIDKPQFWDSTALHVLGGTWLAQEEKTCVEEEEEEQDAVEPNKKHERPGRGEGTCNRNGSENQANENTEESLKEGAQGKQNPKEIDKPQSWDSTAHHVPQRMWLAQVRARIQGSASALLKRK</sequence>
<proteinExistence type="predicted"/>
<evidence type="ECO:0000256" key="1">
    <source>
        <dbReference type="SAM" id="MobiDB-lite"/>
    </source>
</evidence>
<feature type="region of interest" description="Disordered" evidence="1">
    <location>
        <begin position="1"/>
        <end position="54"/>
    </location>
</feature>
<keyword evidence="3" id="KW-1185">Reference proteome</keyword>